<evidence type="ECO:0000313" key="1">
    <source>
        <dbReference type="EMBL" id="CAD9232385.1"/>
    </source>
</evidence>
<dbReference type="AlphaFoldDB" id="A0A7S1TEX2"/>
<accession>A0A7S1TEX2</accession>
<gene>
    <name evidence="1" type="ORF">CCAE0312_LOCUS4467</name>
</gene>
<proteinExistence type="predicted"/>
<name>A0A7S1TEX2_9RHOD</name>
<dbReference type="EMBL" id="HBGH01008168">
    <property type="protein sequence ID" value="CAD9232385.1"/>
    <property type="molecule type" value="Transcribed_RNA"/>
</dbReference>
<organism evidence="1">
    <name type="scientific">Compsopogon caeruleus</name>
    <dbReference type="NCBI Taxonomy" id="31354"/>
    <lineage>
        <taxon>Eukaryota</taxon>
        <taxon>Rhodophyta</taxon>
        <taxon>Compsopogonophyceae</taxon>
        <taxon>Compsopogonales</taxon>
        <taxon>Compsopogonaceae</taxon>
        <taxon>Compsopogon</taxon>
    </lineage>
</organism>
<protein>
    <submittedName>
        <fullName evidence="1">Uncharacterized protein</fullName>
    </submittedName>
</protein>
<sequence>MIGSPKHERVVDSYRLENEPTIVRIPLEIALPPSFRCGYETFIESARSMSSQKSMFRSASISCPVLDAYYGAPSVLESLGTIYKTFSYRHGWFLTLLSRSTR</sequence>
<reference evidence="1" key="1">
    <citation type="submission" date="2021-01" db="EMBL/GenBank/DDBJ databases">
        <authorList>
            <person name="Corre E."/>
            <person name="Pelletier E."/>
            <person name="Niang G."/>
            <person name="Scheremetjew M."/>
            <person name="Finn R."/>
            <person name="Kale V."/>
            <person name="Holt S."/>
            <person name="Cochrane G."/>
            <person name="Meng A."/>
            <person name="Brown T."/>
            <person name="Cohen L."/>
        </authorList>
    </citation>
    <scope>NUCLEOTIDE SEQUENCE</scope>
    <source>
        <strain evidence="1">SAG 36.94</strain>
    </source>
</reference>